<feature type="region of interest" description="Disordered" evidence="1">
    <location>
        <begin position="78"/>
        <end position="122"/>
    </location>
</feature>
<sequence>MGYGFKGYVWKRHKKGKSKSPIFCYQLITPSSSHLRRALNPQITLKICPQISHFQQHQVNTPTPFTLLFPFHFFEGNSRKGSSRKSGRDSAEKKEPMTPRSDRPTRETKVVERYSAPSVARSSSFKKKEHPFSFSLRLDGCKELMSGIEVAKDQELVDGTVAQESGKSMPSSQQEVLIQALRPKLQYVLQAHLPGGPLPKPNPEPKTRPN</sequence>
<name>A0A5D2XCA8_GOSMU</name>
<protein>
    <submittedName>
        <fullName evidence="2">Uncharacterized protein</fullName>
    </submittedName>
</protein>
<reference evidence="2 3" key="1">
    <citation type="submission" date="2019-07" db="EMBL/GenBank/DDBJ databases">
        <title>WGS assembly of Gossypium mustelinum.</title>
        <authorList>
            <person name="Chen Z.J."/>
            <person name="Sreedasyam A."/>
            <person name="Ando A."/>
            <person name="Song Q."/>
            <person name="De L."/>
            <person name="Hulse-Kemp A."/>
            <person name="Ding M."/>
            <person name="Ye W."/>
            <person name="Kirkbride R."/>
            <person name="Jenkins J."/>
            <person name="Plott C."/>
            <person name="Lovell J."/>
            <person name="Lin Y.-M."/>
            <person name="Vaughn R."/>
            <person name="Liu B."/>
            <person name="Li W."/>
            <person name="Simpson S."/>
            <person name="Scheffler B."/>
            <person name="Saski C."/>
            <person name="Grover C."/>
            <person name="Hu G."/>
            <person name="Conover J."/>
            <person name="Carlson J."/>
            <person name="Shu S."/>
            <person name="Boston L."/>
            <person name="Williams M."/>
            <person name="Peterson D."/>
            <person name="Mcgee K."/>
            <person name="Jones D."/>
            <person name="Wendel J."/>
            <person name="Stelly D."/>
            <person name="Grimwood J."/>
            <person name="Schmutz J."/>
        </authorList>
    </citation>
    <scope>NUCLEOTIDE SEQUENCE [LARGE SCALE GENOMIC DNA]</scope>
    <source>
        <strain evidence="2">1408120.09</strain>
    </source>
</reference>
<dbReference type="EMBL" id="CM017646">
    <property type="protein sequence ID" value="TYJ10481.1"/>
    <property type="molecule type" value="Genomic_DNA"/>
</dbReference>
<feature type="compositionally biased region" description="Basic and acidic residues" evidence="1">
    <location>
        <begin position="86"/>
        <end position="112"/>
    </location>
</feature>
<evidence type="ECO:0000256" key="1">
    <source>
        <dbReference type="SAM" id="MobiDB-lite"/>
    </source>
</evidence>
<evidence type="ECO:0000313" key="3">
    <source>
        <dbReference type="Proteomes" id="UP000323597"/>
    </source>
</evidence>
<accession>A0A5D2XCA8</accession>
<dbReference type="Proteomes" id="UP000323597">
    <property type="component" value="Chromosome A11"/>
</dbReference>
<evidence type="ECO:0000313" key="2">
    <source>
        <dbReference type="EMBL" id="TYJ10481.1"/>
    </source>
</evidence>
<keyword evidence="3" id="KW-1185">Reference proteome</keyword>
<organism evidence="2 3">
    <name type="scientific">Gossypium mustelinum</name>
    <name type="common">Cotton</name>
    <name type="synonym">Gossypium caicoense</name>
    <dbReference type="NCBI Taxonomy" id="34275"/>
    <lineage>
        <taxon>Eukaryota</taxon>
        <taxon>Viridiplantae</taxon>
        <taxon>Streptophyta</taxon>
        <taxon>Embryophyta</taxon>
        <taxon>Tracheophyta</taxon>
        <taxon>Spermatophyta</taxon>
        <taxon>Magnoliopsida</taxon>
        <taxon>eudicotyledons</taxon>
        <taxon>Gunneridae</taxon>
        <taxon>Pentapetalae</taxon>
        <taxon>rosids</taxon>
        <taxon>malvids</taxon>
        <taxon>Malvales</taxon>
        <taxon>Malvaceae</taxon>
        <taxon>Malvoideae</taxon>
        <taxon>Gossypium</taxon>
    </lineage>
</organism>
<proteinExistence type="predicted"/>
<dbReference type="AlphaFoldDB" id="A0A5D2XCA8"/>
<gene>
    <name evidence="2" type="ORF">E1A91_A11G210500v1</name>
</gene>